<feature type="domain" description="PAC" evidence="8">
    <location>
        <begin position="314"/>
        <end position="366"/>
    </location>
</feature>
<organism evidence="9 10">
    <name type="scientific">Halobacterium bonnevillei</name>
    <dbReference type="NCBI Taxonomy" id="2692200"/>
    <lineage>
        <taxon>Archaea</taxon>
        <taxon>Methanobacteriati</taxon>
        <taxon>Methanobacteriota</taxon>
        <taxon>Stenosarchaea group</taxon>
        <taxon>Halobacteria</taxon>
        <taxon>Halobacteriales</taxon>
        <taxon>Halobacteriaceae</taxon>
        <taxon>Halobacterium</taxon>
    </lineage>
</organism>
<evidence type="ECO:0000256" key="3">
    <source>
        <dbReference type="ARBA" id="ARBA00022553"/>
    </source>
</evidence>
<keyword evidence="3" id="KW-0597">Phosphoprotein</keyword>
<dbReference type="SMART" id="SM00387">
    <property type="entry name" value="HATPase_c"/>
    <property type="match status" value="1"/>
</dbReference>
<dbReference type="SMART" id="SM00388">
    <property type="entry name" value="HisKA"/>
    <property type="match status" value="1"/>
</dbReference>
<keyword evidence="5" id="KW-0418">Kinase</keyword>
<dbReference type="Proteomes" id="UP000471521">
    <property type="component" value="Unassembled WGS sequence"/>
</dbReference>
<dbReference type="InterPro" id="IPR013767">
    <property type="entry name" value="PAS_fold"/>
</dbReference>
<dbReference type="OrthoDB" id="3369at2157"/>
<dbReference type="GO" id="GO:0000155">
    <property type="term" value="F:phosphorelay sensor kinase activity"/>
    <property type="evidence" value="ECO:0007669"/>
    <property type="project" value="InterPro"/>
</dbReference>
<evidence type="ECO:0000313" key="10">
    <source>
        <dbReference type="Proteomes" id="UP000471521"/>
    </source>
</evidence>
<dbReference type="NCBIfam" id="TIGR00229">
    <property type="entry name" value="sensory_box"/>
    <property type="match status" value="2"/>
</dbReference>
<dbReference type="InterPro" id="IPR036890">
    <property type="entry name" value="HATPase_C_sf"/>
</dbReference>
<evidence type="ECO:0000256" key="2">
    <source>
        <dbReference type="ARBA" id="ARBA00012438"/>
    </source>
</evidence>
<dbReference type="PROSITE" id="PS50113">
    <property type="entry name" value="PAC"/>
    <property type="match status" value="2"/>
</dbReference>
<feature type="domain" description="PAC" evidence="8">
    <location>
        <begin position="193"/>
        <end position="243"/>
    </location>
</feature>
<dbReference type="Pfam" id="PF00512">
    <property type="entry name" value="HisKA"/>
    <property type="match status" value="1"/>
</dbReference>
<evidence type="ECO:0000256" key="5">
    <source>
        <dbReference type="ARBA" id="ARBA00022777"/>
    </source>
</evidence>
<evidence type="ECO:0000256" key="4">
    <source>
        <dbReference type="ARBA" id="ARBA00022679"/>
    </source>
</evidence>
<dbReference type="PANTHER" id="PTHR43304:SF1">
    <property type="entry name" value="PAC DOMAIN-CONTAINING PROTEIN"/>
    <property type="match status" value="1"/>
</dbReference>
<comment type="caution">
    <text evidence="9">The sequence shown here is derived from an EMBL/GenBank/DDBJ whole genome shotgun (WGS) entry which is preliminary data.</text>
</comment>
<dbReference type="SUPFAM" id="SSF55874">
    <property type="entry name" value="ATPase domain of HSP90 chaperone/DNA topoisomerase II/histidine kinase"/>
    <property type="match status" value="1"/>
</dbReference>
<feature type="domain" description="PAS" evidence="7">
    <location>
        <begin position="244"/>
        <end position="287"/>
    </location>
</feature>
<dbReference type="PROSITE" id="PS50109">
    <property type="entry name" value="HIS_KIN"/>
    <property type="match status" value="1"/>
</dbReference>
<evidence type="ECO:0000313" key="9">
    <source>
        <dbReference type="EMBL" id="MXR21398.1"/>
    </source>
</evidence>
<reference evidence="9 10" key="1">
    <citation type="submission" date="2019-12" db="EMBL/GenBank/DDBJ databases">
        <title>Isolation and characterization of three novel carbon monoxide-oxidizing members of Halobacteria from salione crusts and soils.</title>
        <authorList>
            <person name="Myers M.R."/>
            <person name="King G.M."/>
        </authorList>
    </citation>
    <scope>NUCLEOTIDE SEQUENCE [LARGE SCALE GENOMIC DNA]</scope>
    <source>
        <strain evidence="9 10">PCN9</strain>
    </source>
</reference>
<dbReference type="AlphaFoldDB" id="A0A6B0SI91"/>
<sequence>MPGSTLDTNIFAHVNDPVVVVRDESIRYANQPFRDLTGDSDLTGDPVRAVAPPDTAPDLEQFCAAVQRGDADESTGSVVVRDGDGDRFTAAVDAVTVELDAGPAAALVVDESASHPAHDSASDRYERLVETLPMGVYQVGSDGNFSLVNDGMAGLFDADSKSALVGLPVEALFAHTEDHEEFTERLEETGDVTAAEYKLETLHGDALWGAVTAVADDAAGRTRYEGAVQDVTRRKEMEQTLRERELRFRRMFERHSAPMLLVDPDSGAIENANDAAAEFYGYSRDELTDMRVHDLNQAPAEDVSRQRERARREDRNHFRFQHELADGEVRTVEVHSSPIELADDERLFSVVHDVTDRVDYEERLETQRDNLDVLNQVLRHDIRNDLQLVFAYAEMLVDDVDDDHREYAERILESADHAVELTQTARDIADVMLASEQSRQRVSLRSALEPELEEVRASYPGAALTVEGTVPDVDVQGNEMLDSVFRNLLKNAVQHNDKPVAEVEVSATERDDAVTVRVADNGPGVPDRQKDDIFGKGEKGLESAGTGIGLYLVQTLVDDVGGEVWVEDNDPDGAVFAVELQRA</sequence>
<dbReference type="PROSITE" id="PS50112">
    <property type="entry name" value="PAS"/>
    <property type="match status" value="1"/>
</dbReference>
<evidence type="ECO:0000259" key="6">
    <source>
        <dbReference type="PROSITE" id="PS50109"/>
    </source>
</evidence>
<proteinExistence type="predicted"/>
<dbReference type="InterPro" id="IPR000014">
    <property type="entry name" value="PAS"/>
</dbReference>
<dbReference type="InterPro" id="IPR035965">
    <property type="entry name" value="PAS-like_dom_sf"/>
</dbReference>
<dbReference type="InterPro" id="IPR003661">
    <property type="entry name" value="HisK_dim/P_dom"/>
</dbReference>
<dbReference type="EMBL" id="WUUU01000108">
    <property type="protein sequence ID" value="MXR21398.1"/>
    <property type="molecule type" value="Genomic_DNA"/>
</dbReference>
<evidence type="ECO:0000256" key="1">
    <source>
        <dbReference type="ARBA" id="ARBA00000085"/>
    </source>
</evidence>
<dbReference type="RefSeq" id="WP_159526875.1">
    <property type="nucleotide sequence ID" value="NZ_WUUU01000108.1"/>
</dbReference>
<dbReference type="SMART" id="SM00091">
    <property type="entry name" value="PAS"/>
    <property type="match status" value="3"/>
</dbReference>
<dbReference type="InterPro" id="IPR036097">
    <property type="entry name" value="HisK_dim/P_sf"/>
</dbReference>
<dbReference type="PANTHER" id="PTHR43304">
    <property type="entry name" value="PHYTOCHROME-LIKE PROTEIN CPH1"/>
    <property type="match status" value="1"/>
</dbReference>
<feature type="domain" description="Histidine kinase" evidence="6">
    <location>
        <begin position="377"/>
        <end position="583"/>
    </location>
</feature>
<dbReference type="InterPro" id="IPR000700">
    <property type="entry name" value="PAS-assoc_C"/>
</dbReference>
<dbReference type="CDD" id="cd00082">
    <property type="entry name" value="HisKA"/>
    <property type="match status" value="1"/>
</dbReference>
<comment type="catalytic activity">
    <reaction evidence="1">
        <text>ATP + protein L-histidine = ADP + protein N-phospho-L-histidine.</text>
        <dbReference type="EC" id="2.7.13.3"/>
    </reaction>
</comment>
<dbReference type="PRINTS" id="PR00344">
    <property type="entry name" value="BCTRLSENSOR"/>
</dbReference>
<dbReference type="Gene3D" id="3.30.565.10">
    <property type="entry name" value="Histidine kinase-like ATPase, C-terminal domain"/>
    <property type="match status" value="1"/>
</dbReference>
<dbReference type="InterPro" id="IPR003594">
    <property type="entry name" value="HATPase_dom"/>
</dbReference>
<dbReference type="Pfam" id="PF02518">
    <property type="entry name" value="HATPase_c"/>
    <property type="match status" value="1"/>
</dbReference>
<dbReference type="SUPFAM" id="SSF47384">
    <property type="entry name" value="Homodimeric domain of signal transducing histidine kinase"/>
    <property type="match status" value="1"/>
</dbReference>
<dbReference type="InterPro" id="IPR004358">
    <property type="entry name" value="Sig_transdc_His_kin-like_C"/>
</dbReference>
<dbReference type="CDD" id="cd00130">
    <property type="entry name" value="PAS"/>
    <property type="match status" value="2"/>
</dbReference>
<accession>A0A6B0SI91</accession>
<dbReference type="InterPro" id="IPR052162">
    <property type="entry name" value="Sensor_kinase/Photoreceptor"/>
</dbReference>
<dbReference type="SUPFAM" id="SSF55785">
    <property type="entry name" value="PYP-like sensor domain (PAS domain)"/>
    <property type="match status" value="3"/>
</dbReference>
<name>A0A6B0SI91_9EURY</name>
<dbReference type="Gene3D" id="3.30.450.20">
    <property type="entry name" value="PAS domain"/>
    <property type="match status" value="3"/>
</dbReference>
<dbReference type="Pfam" id="PF13188">
    <property type="entry name" value="PAS_8"/>
    <property type="match status" value="1"/>
</dbReference>
<dbReference type="Pfam" id="PF00989">
    <property type="entry name" value="PAS"/>
    <property type="match status" value="1"/>
</dbReference>
<protein>
    <recommendedName>
        <fullName evidence="2">histidine kinase</fullName>
        <ecNumber evidence="2">2.7.13.3</ecNumber>
    </recommendedName>
</protein>
<keyword evidence="10" id="KW-1185">Reference proteome</keyword>
<evidence type="ECO:0000259" key="7">
    <source>
        <dbReference type="PROSITE" id="PS50112"/>
    </source>
</evidence>
<dbReference type="InterPro" id="IPR005467">
    <property type="entry name" value="His_kinase_dom"/>
</dbReference>
<dbReference type="GO" id="GO:0006355">
    <property type="term" value="P:regulation of DNA-templated transcription"/>
    <property type="evidence" value="ECO:0007669"/>
    <property type="project" value="InterPro"/>
</dbReference>
<keyword evidence="4" id="KW-0808">Transferase</keyword>
<evidence type="ECO:0000259" key="8">
    <source>
        <dbReference type="PROSITE" id="PS50113"/>
    </source>
</evidence>
<gene>
    <name evidence="9" type="ORF">GRX66_12575</name>
</gene>
<dbReference type="Pfam" id="PF13426">
    <property type="entry name" value="PAS_9"/>
    <property type="match status" value="1"/>
</dbReference>
<dbReference type="EC" id="2.7.13.3" evidence="2"/>